<dbReference type="InterPro" id="IPR002853">
    <property type="entry name" value="TFIIE_asu"/>
</dbReference>
<dbReference type="PANTHER" id="PTHR13097:SF7">
    <property type="entry name" value="GENERAL TRANSCRIPTION FACTOR IIE SUBUNIT 1"/>
    <property type="match status" value="1"/>
</dbReference>
<dbReference type="GO" id="GO:0003743">
    <property type="term" value="F:translation initiation factor activity"/>
    <property type="evidence" value="ECO:0007669"/>
    <property type="project" value="UniProtKB-KW"/>
</dbReference>
<name>A0A0P1BSV4_9BASI</name>
<feature type="compositionally biased region" description="Low complexity" evidence="1">
    <location>
        <begin position="1"/>
        <end position="21"/>
    </location>
</feature>
<dbReference type="InterPro" id="IPR039997">
    <property type="entry name" value="TFE"/>
</dbReference>
<feature type="region of interest" description="Disordered" evidence="1">
    <location>
        <begin position="316"/>
        <end position="446"/>
    </location>
</feature>
<sequence length="446" mass="48866">MSSSRPGPSAPASTSTSASTSNPAFQRATREATAEDLAEIRLLLQHVVRQFYEDRHIVVIDRLVKFQVVPADALAGLLAITPKEVTALTLRLVEDGLVMVHRRLETREGGARSFPRAYYYISPSNALNVLKWRLLNMRRTIESALLAELDTRGFVCPKCAKRFSTLDVAHLLDPTGTALVCDTPGCGAELRDNEDAEDVRRSKDRMKRFNEQLGPALSVMQKVEGVVLPPSDPTAWIERYGSTWRQAAAESLKSGAAGFSALPSASSVLPSAANVATPQLSVELSTDDPDSILAREEKKRKEAEAKRKANALPDWLARSTVSGEKTGLDRGADNSRTKENDEEHRLRLAEAKAKEEQDDYYAQYASLQAAEAASGTPNPDEDEGEDDMEEIDVGAPVQTAGAKRSREDEAQEEAVQRRKEEIIEANGSAQSGEEEEEDLDDMEEVA</sequence>
<dbReference type="InterPro" id="IPR024550">
    <property type="entry name" value="TFIIEa/SarR/Rpc3_HTH_dom"/>
</dbReference>
<keyword evidence="3" id="KW-0396">Initiation factor</keyword>
<feature type="region of interest" description="Disordered" evidence="1">
    <location>
        <begin position="1"/>
        <end position="28"/>
    </location>
</feature>
<keyword evidence="3" id="KW-0648">Protein biosynthesis</keyword>
<dbReference type="SMART" id="SM00531">
    <property type="entry name" value="TFIIE"/>
    <property type="match status" value="1"/>
</dbReference>
<dbReference type="InterPro" id="IPR013083">
    <property type="entry name" value="Znf_RING/FYVE/PHD"/>
</dbReference>
<protein>
    <submittedName>
        <fullName evidence="3">Transcription initiation factor IIE, alpha subunit</fullName>
    </submittedName>
</protein>
<dbReference type="OrthoDB" id="361102at2759"/>
<feature type="domain" description="Transcription initiation factor IIE subunit alpha N-terminal" evidence="2">
    <location>
        <begin position="54"/>
        <end position="204"/>
    </location>
</feature>
<keyword evidence="4" id="KW-1185">Reference proteome</keyword>
<accession>A0A0P1BSV4</accession>
<evidence type="ECO:0000256" key="1">
    <source>
        <dbReference type="SAM" id="MobiDB-lite"/>
    </source>
</evidence>
<dbReference type="PANTHER" id="PTHR13097">
    <property type="entry name" value="TRANSCRIPTION INITIATION FACTOR IIE, ALPHA SUBUNIT"/>
    <property type="match status" value="1"/>
</dbReference>
<dbReference type="GO" id="GO:0005673">
    <property type="term" value="C:transcription factor TFIIE complex"/>
    <property type="evidence" value="ECO:0007669"/>
    <property type="project" value="TreeGrafter"/>
</dbReference>
<feature type="compositionally biased region" description="Basic and acidic residues" evidence="1">
    <location>
        <begin position="404"/>
        <end position="422"/>
    </location>
</feature>
<dbReference type="Proteomes" id="UP000054845">
    <property type="component" value="Unassembled WGS sequence"/>
</dbReference>
<organism evidence="3 4">
    <name type="scientific">Ceraceosorus bombacis</name>
    <dbReference type="NCBI Taxonomy" id="401625"/>
    <lineage>
        <taxon>Eukaryota</taxon>
        <taxon>Fungi</taxon>
        <taxon>Dikarya</taxon>
        <taxon>Basidiomycota</taxon>
        <taxon>Ustilaginomycotina</taxon>
        <taxon>Exobasidiomycetes</taxon>
        <taxon>Ceraceosorales</taxon>
        <taxon>Ceraceosoraceae</taxon>
        <taxon>Ceraceosorus</taxon>
    </lineage>
</organism>
<feature type="compositionally biased region" description="Basic and acidic residues" evidence="1">
    <location>
        <begin position="326"/>
        <end position="355"/>
    </location>
</feature>
<reference evidence="3 4" key="1">
    <citation type="submission" date="2014-09" db="EMBL/GenBank/DDBJ databases">
        <authorList>
            <person name="Magalhaes I.L.F."/>
            <person name="Oliveira U."/>
            <person name="Santos F.R."/>
            <person name="Vidigal T.H.D.A."/>
            <person name="Brescovit A.D."/>
            <person name="Santos A.J."/>
        </authorList>
    </citation>
    <scope>NUCLEOTIDE SEQUENCE [LARGE SCALE GENOMIC DNA]</scope>
</reference>
<evidence type="ECO:0000259" key="2">
    <source>
        <dbReference type="SMART" id="SM00531"/>
    </source>
</evidence>
<feature type="compositionally biased region" description="Low complexity" evidence="1">
    <location>
        <begin position="360"/>
        <end position="374"/>
    </location>
</feature>
<dbReference type="Gene3D" id="3.30.40.10">
    <property type="entry name" value="Zinc/RING finger domain, C3HC4 (zinc finger)"/>
    <property type="match status" value="1"/>
</dbReference>
<dbReference type="EMBL" id="CCYA01000389">
    <property type="protein sequence ID" value="CEH19593.1"/>
    <property type="molecule type" value="Genomic_DNA"/>
</dbReference>
<evidence type="ECO:0000313" key="3">
    <source>
        <dbReference type="EMBL" id="CEH19593.1"/>
    </source>
</evidence>
<dbReference type="AlphaFoldDB" id="A0A0P1BSV4"/>
<dbReference type="GO" id="GO:0006367">
    <property type="term" value="P:transcription initiation at RNA polymerase II promoter"/>
    <property type="evidence" value="ECO:0007669"/>
    <property type="project" value="InterPro"/>
</dbReference>
<dbReference type="STRING" id="401625.A0A0P1BSV4"/>
<proteinExistence type="predicted"/>
<dbReference type="Pfam" id="PF02002">
    <property type="entry name" value="TFIIE_alpha"/>
    <property type="match status" value="1"/>
</dbReference>
<dbReference type="SUPFAM" id="SSF57783">
    <property type="entry name" value="Zinc beta-ribbon"/>
    <property type="match status" value="1"/>
</dbReference>
<feature type="compositionally biased region" description="Acidic residues" evidence="1">
    <location>
        <begin position="379"/>
        <end position="392"/>
    </location>
</feature>
<evidence type="ECO:0000313" key="4">
    <source>
        <dbReference type="Proteomes" id="UP000054845"/>
    </source>
</evidence>
<feature type="compositionally biased region" description="Acidic residues" evidence="1">
    <location>
        <begin position="432"/>
        <end position="446"/>
    </location>
</feature>